<proteinExistence type="predicted"/>
<dbReference type="InterPro" id="IPR018247">
    <property type="entry name" value="EF_Hand_1_Ca_BS"/>
</dbReference>
<dbReference type="PANTHER" id="PTHR48081:SF13">
    <property type="entry name" value="ALPHA_BETA HYDROLASE"/>
    <property type="match status" value="1"/>
</dbReference>
<dbReference type="GO" id="GO:0030245">
    <property type="term" value="P:cellulose catabolic process"/>
    <property type="evidence" value="ECO:0007669"/>
    <property type="project" value="UniProtKB-KW"/>
</dbReference>
<dbReference type="PROSITE" id="PS00018">
    <property type="entry name" value="EF_HAND_1"/>
    <property type="match status" value="1"/>
</dbReference>
<gene>
    <name evidence="11" type="ORF">LY28_03680</name>
</gene>
<dbReference type="InterPro" id="IPR029058">
    <property type="entry name" value="AB_hydrolase_fold"/>
</dbReference>
<dbReference type="AlphaFoldDB" id="A0A318XHZ1"/>
<dbReference type="CDD" id="cd14256">
    <property type="entry name" value="Dockerin_I"/>
    <property type="match status" value="1"/>
</dbReference>
<reference evidence="11 12" key="1">
    <citation type="submission" date="2018-06" db="EMBL/GenBank/DDBJ databases">
        <title>Genomic Encyclopedia of Type Strains, Phase I: the one thousand microbial genomes (KMG-I) project.</title>
        <authorList>
            <person name="Kyrpides N."/>
        </authorList>
    </citation>
    <scope>NUCLEOTIDE SEQUENCE [LARGE SCALE GENOMIC DNA]</scope>
    <source>
        <strain evidence="11 12">DSM 19573</strain>
    </source>
</reference>
<evidence type="ECO:0000256" key="9">
    <source>
        <dbReference type="SAM" id="SignalP"/>
    </source>
</evidence>
<dbReference type="InterPro" id="IPR049492">
    <property type="entry name" value="BD-FAE-like_dom"/>
</dbReference>
<evidence type="ECO:0000256" key="1">
    <source>
        <dbReference type="ARBA" id="ARBA00000966"/>
    </source>
</evidence>
<evidence type="ECO:0000256" key="5">
    <source>
        <dbReference type="ARBA" id="ARBA00023001"/>
    </source>
</evidence>
<evidence type="ECO:0000256" key="2">
    <source>
        <dbReference type="ARBA" id="ARBA00012601"/>
    </source>
</evidence>
<evidence type="ECO:0000313" key="12">
    <source>
        <dbReference type="Proteomes" id="UP000248132"/>
    </source>
</evidence>
<dbReference type="Gene3D" id="3.40.50.1820">
    <property type="entry name" value="alpha/beta hydrolase"/>
    <property type="match status" value="1"/>
</dbReference>
<dbReference type="PROSITE" id="PS51766">
    <property type="entry name" value="DOCKERIN"/>
    <property type="match status" value="1"/>
</dbReference>
<feature type="domain" description="Dockerin" evidence="10">
    <location>
        <begin position="31"/>
        <end position="97"/>
    </location>
</feature>
<name>A0A318XHZ1_9FIRM</name>
<dbReference type="SUPFAM" id="SSF53474">
    <property type="entry name" value="alpha/beta-Hydrolases"/>
    <property type="match status" value="1"/>
</dbReference>
<dbReference type="InterPro" id="IPR050300">
    <property type="entry name" value="GDXG_lipolytic_enzyme"/>
</dbReference>
<dbReference type="InterPro" id="IPR002105">
    <property type="entry name" value="Dockerin_1_rpt"/>
</dbReference>
<keyword evidence="8" id="KW-0624">Polysaccharide degradation</keyword>
<keyword evidence="12" id="KW-1185">Reference proteome</keyword>
<evidence type="ECO:0000259" key="10">
    <source>
        <dbReference type="PROSITE" id="PS51766"/>
    </source>
</evidence>
<evidence type="ECO:0000256" key="6">
    <source>
        <dbReference type="ARBA" id="ARBA00023277"/>
    </source>
</evidence>
<accession>A0A318XHZ1</accession>
<evidence type="ECO:0000256" key="7">
    <source>
        <dbReference type="ARBA" id="ARBA00023295"/>
    </source>
</evidence>
<keyword evidence="7" id="KW-0326">Glycosidase</keyword>
<dbReference type="InterPro" id="IPR016134">
    <property type="entry name" value="Dockerin_dom"/>
</dbReference>
<dbReference type="EC" id="3.2.1.4" evidence="2"/>
<evidence type="ECO:0000256" key="8">
    <source>
        <dbReference type="ARBA" id="ARBA00023326"/>
    </source>
</evidence>
<organism evidence="11 12">
    <name type="scientific">Ruminiclostridium sufflavum DSM 19573</name>
    <dbReference type="NCBI Taxonomy" id="1121337"/>
    <lineage>
        <taxon>Bacteria</taxon>
        <taxon>Bacillati</taxon>
        <taxon>Bacillota</taxon>
        <taxon>Clostridia</taxon>
        <taxon>Eubacteriales</taxon>
        <taxon>Oscillospiraceae</taxon>
        <taxon>Ruminiclostridium</taxon>
    </lineage>
</organism>
<feature type="chain" id="PRO_5039202938" description="cellulase" evidence="9">
    <location>
        <begin position="23"/>
        <end position="406"/>
    </location>
</feature>
<keyword evidence="4" id="KW-0378">Hydrolase</keyword>
<dbReference type="Pfam" id="PF00404">
    <property type="entry name" value="Dockerin_1"/>
    <property type="match status" value="1"/>
</dbReference>
<protein>
    <recommendedName>
        <fullName evidence="2">cellulase</fullName>
        <ecNumber evidence="2">3.2.1.4</ecNumber>
    </recommendedName>
</protein>
<keyword evidence="5" id="KW-0136">Cellulose degradation</keyword>
<dbReference type="GO" id="GO:0008810">
    <property type="term" value="F:cellulase activity"/>
    <property type="evidence" value="ECO:0007669"/>
    <property type="project" value="UniProtKB-EC"/>
</dbReference>
<keyword evidence="3 9" id="KW-0732">Signal</keyword>
<feature type="signal peptide" evidence="9">
    <location>
        <begin position="1"/>
        <end position="22"/>
    </location>
</feature>
<comment type="catalytic activity">
    <reaction evidence="1">
        <text>Endohydrolysis of (1-&gt;4)-beta-D-glucosidic linkages in cellulose, lichenin and cereal beta-D-glucans.</text>
        <dbReference type="EC" id="3.2.1.4"/>
    </reaction>
</comment>
<dbReference type="PANTHER" id="PTHR48081">
    <property type="entry name" value="AB HYDROLASE SUPERFAMILY PROTEIN C4A8.06C"/>
    <property type="match status" value="1"/>
</dbReference>
<evidence type="ECO:0000256" key="4">
    <source>
        <dbReference type="ARBA" id="ARBA00022801"/>
    </source>
</evidence>
<dbReference type="Proteomes" id="UP000248132">
    <property type="component" value="Unassembled WGS sequence"/>
</dbReference>
<dbReference type="Pfam" id="PF20434">
    <property type="entry name" value="BD-FAE"/>
    <property type="match status" value="1"/>
</dbReference>
<dbReference type="SUPFAM" id="SSF63446">
    <property type="entry name" value="Type I dockerin domain"/>
    <property type="match status" value="1"/>
</dbReference>
<keyword evidence="6" id="KW-0119">Carbohydrate metabolism</keyword>
<dbReference type="Gene3D" id="1.10.1330.10">
    <property type="entry name" value="Dockerin domain"/>
    <property type="match status" value="1"/>
</dbReference>
<evidence type="ECO:0000313" key="11">
    <source>
        <dbReference type="EMBL" id="PYG84316.1"/>
    </source>
</evidence>
<dbReference type="EMBL" id="QKMR01000034">
    <property type="protein sequence ID" value="PYG84316.1"/>
    <property type="molecule type" value="Genomic_DNA"/>
</dbReference>
<comment type="caution">
    <text evidence="11">The sequence shown here is derived from an EMBL/GenBank/DDBJ whole genome shotgun (WGS) entry which is preliminary data.</text>
</comment>
<sequence>MKKKFMLIMFLVVALMVTFVTPVTNPMPVSAAQVFGDLNADGSVDALDLAVVKSHLLGNSSLSNPLLADVNADKSLDALDFSLYKQYLLKLITKFPGDQGSVTPQLPNPIKVGISGMSLDTSQIKTKYLNVTYGNVSKNQTLDIYLPNDISGPFPVIIGIFGGAWLGGSSKGTDMAPIIEGGHNNGYAVVCVNYRLSGEAKFPAAVSDCKAAVRFIRANAAKYGFNPDKIAAWGDSSGGHLTAMLGTTGNVTTLDGDTTTNSSYPSNIQAAVDWFGPTDFTKMDDQFKASGISSLLGSHSAAGSPESQFLGVAVSSNPALAQKANPISYVSTMNASTAPAFFIQHGSSDNLVPYQQSVILADALKPVIGSDKVKLEIIQGAGHGTSEFSAASNITKIFAFLNPIMK</sequence>
<dbReference type="RefSeq" id="WP_165835628.1">
    <property type="nucleotide sequence ID" value="NZ_QKMR01000034.1"/>
</dbReference>
<evidence type="ECO:0000256" key="3">
    <source>
        <dbReference type="ARBA" id="ARBA00022729"/>
    </source>
</evidence>
<dbReference type="InterPro" id="IPR036439">
    <property type="entry name" value="Dockerin_dom_sf"/>
</dbReference>